<dbReference type="AlphaFoldDB" id="A0A516X8B7"/>
<keyword evidence="2" id="KW-0732">Signal</keyword>
<feature type="signal peptide" evidence="2">
    <location>
        <begin position="1"/>
        <end position="19"/>
    </location>
</feature>
<feature type="region of interest" description="Disordered" evidence="1">
    <location>
        <begin position="24"/>
        <end position="61"/>
    </location>
</feature>
<gene>
    <name evidence="3" type="ORF">FO059_12140</name>
</gene>
<dbReference type="EMBL" id="CP041765">
    <property type="protein sequence ID" value="QDQ99312.1"/>
    <property type="molecule type" value="Genomic_DNA"/>
</dbReference>
<reference evidence="3 4" key="2">
    <citation type="submission" date="2019-07" db="EMBL/GenBank/DDBJ databases">
        <authorList>
            <person name="Huang Y."/>
        </authorList>
    </citation>
    <scope>NUCLEOTIDE SEQUENCE [LARGE SCALE GENOMIC DNA]</scope>
    <source>
        <strain evidence="3 4">HY188</strain>
    </source>
</reference>
<evidence type="ECO:0000313" key="3">
    <source>
        <dbReference type="EMBL" id="QDQ99312.1"/>
    </source>
</evidence>
<dbReference type="PROSITE" id="PS51257">
    <property type="entry name" value="PROKAR_LIPOPROTEIN"/>
    <property type="match status" value="1"/>
</dbReference>
<protein>
    <recommendedName>
        <fullName evidence="5">Lipoprotein</fullName>
    </recommendedName>
</protein>
<sequence length="152" mass="14894">MRRALPAAVACTAAAAVLAGCSASGQSDSATKNAADTTVTASPGASPAAPDTGSAEAAGELPAGITPAAAEALCTSLGDQLQSMRTYTITPGKVTLNGVVVTWAAQNGVNLVDLAQNRGKIDQTLTVSCPDVHDGVTSALEVPDVASALVGF</sequence>
<dbReference type="OrthoDB" id="4555316at2"/>
<evidence type="ECO:0000256" key="1">
    <source>
        <dbReference type="SAM" id="MobiDB-lite"/>
    </source>
</evidence>
<keyword evidence="4" id="KW-1185">Reference proteome</keyword>
<name>A0A516X8B7_9ACTN</name>
<accession>A0A516X8B7</accession>
<dbReference type="Proteomes" id="UP000317344">
    <property type="component" value="Chromosome"/>
</dbReference>
<evidence type="ECO:0000313" key="4">
    <source>
        <dbReference type="Proteomes" id="UP000317344"/>
    </source>
</evidence>
<proteinExistence type="predicted"/>
<evidence type="ECO:0000256" key="2">
    <source>
        <dbReference type="SAM" id="SignalP"/>
    </source>
</evidence>
<feature type="chain" id="PRO_5039137608" description="Lipoprotein" evidence="2">
    <location>
        <begin position="20"/>
        <end position="152"/>
    </location>
</feature>
<feature type="compositionally biased region" description="Polar residues" evidence="1">
    <location>
        <begin position="26"/>
        <end position="43"/>
    </location>
</feature>
<reference evidence="3 4" key="1">
    <citation type="submission" date="2019-07" db="EMBL/GenBank/DDBJ databases">
        <title>Tomitella cavernea sp. nov., an actinomycete isolated from soil.</title>
        <authorList>
            <person name="Cheng J."/>
        </authorList>
    </citation>
    <scope>NUCLEOTIDE SEQUENCE [LARGE SCALE GENOMIC DNA]</scope>
    <source>
        <strain evidence="3 4">HY188</strain>
    </source>
</reference>
<evidence type="ECO:0008006" key="5">
    <source>
        <dbReference type="Google" id="ProtNLM"/>
    </source>
</evidence>
<organism evidence="3 4">
    <name type="scientific">Tomitella fengzijianii</name>
    <dbReference type="NCBI Taxonomy" id="2597660"/>
    <lineage>
        <taxon>Bacteria</taxon>
        <taxon>Bacillati</taxon>
        <taxon>Actinomycetota</taxon>
        <taxon>Actinomycetes</taxon>
        <taxon>Mycobacteriales</taxon>
        <taxon>Tomitella</taxon>
    </lineage>
</organism>
<dbReference type="KEGG" id="toy:FO059_12140"/>